<dbReference type="InterPro" id="IPR050324">
    <property type="entry name" value="CDP-alcohol_PTase-I"/>
</dbReference>
<evidence type="ECO:0000256" key="2">
    <source>
        <dbReference type="ARBA" id="ARBA00005042"/>
    </source>
</evidence>
<dbReference type="GO" id="GO:0046474">
    <property type="term" value="P:glycerophospholipid biosynthetic process"/>
    <property type="evidence" value="ECO:0007669"/>
    <property type="project" value="TreeGrafter"/>
</dbReference>
<evidence type="ECO:0000256" key="12">
    <source>
        <dbReference type="ARBA" id="ARBA00023264"/>
    </source>
</evidence>
<keyword evidence="6" id="KW-0444">Lipid biosynthesis</keyword>
<dbReference type="InterPro" id="IPR004570">
    <property type="entry name" value="Phosphatidylglycerol_P_synth"/>
</dbReference>
<evidence type="ECO:0000256" key="13">
    <source>
        <dbReference type="ARBA" id="ARBA00048586"/>
    </source>
</evidence>
<dbReference type="Pfam" id="PF01066">
    <property type="entry name" value="CDP-OH_P_transf"/>
    <property type="match status" value="1"/>
</dbReference>
<feature type="transmembrane region" description="Helical" evidence="14">
    <location>
        <begin position="157"/>
        <end position="175"/>
    </location>
</feature>
<evidence type="ECO:0000256" key="5">
    <source>
        <dbReference type="ARBA" id="ARBA00014944"/>
    </source>
</evidence>
<evidence type="ECO:0000256" key="3">
    <source>
        <dbReference type="ARBA" id="ARBA00010441"/>
    </source>
</evidence>
<keyword evidence="8 14" id="KW-1133">Transmembrane helix</keyword>
<feature type="transmembrane region" description="Helical" evidence="14">
    <location>
        <begin position="9"/>
        <end position="30"/>
    </location>
</feature>
<comment type="similarity">
    <text evidence="3">Belongs to the CDP-alcohol phosphatidyltransferase class-I family.</text>
</comment>
<reference evidence="15 16" key="1">
    <citation type="submission" date="2018-07" db="EMBL/GenBank/DDBJ databases">
        <title>Venubactetium sediminum gen. nov., sp. nov., isolated from a marine solar saltern.</title>
        <authorList>
            <person name="Wang S."/>
        </authorList>
    </citation>
    <scope>NUCLEOTIDE SEQUENCE [LARGE SCALE GENOMIC DNA]</scope>
    <source>
        <strain evidence="15 16">WD2A32</strain>
    </source>
</reference>
<evidence type="ECO:0000313" key="15">
    <source>
        <dbReference type="EMBL" id="RDD62800.1"/>
    </source>
</evidence>
<dbReference type="GO" id="GO:0008444">
    <property type="term" value="F:CDP-diacylglycerol-glycerol-3-phosphate 3-phosphatidyltransferase activity"/>
    <property type="evidence" value="ECO:0007669"/>
    <property type="project" value="UniProtKB-EC"/>
</dbReference>
<dbReference type="Gene3D" id="1.20.120.1760">
    <property type="match status" value="1"/>
</dbReference>
<dbReference type="PANTHER" id="PTHR14269">
    <property type="entry name" value="CDP-DIACYLGLYCEROL--GLYCEROL-3-PHOSPHATE 3-PHOSPHATIDYLTRANSFERASE-RELATED"/>
    <property type="match status" value="1"/>
</dbReference>
<dbReference type="EC" id="2.7.8.5" evidence="4"/>
<evidence type="ECO:0000256" key="7">
    <source>
        <dbReference type="ARBA" id="ARBA00022692"/>
    </source>
</evidence>
<keyword evidence="7 14" id="KW-0812">Transmembrane</keyword>
<dbReference type="RefSeq" id="WP_114581375.1">
    <property type="nucleotide sequence ID" value="NZ_QPMH01000004.1"/>
</dbReference>
<name>A0A369TBZ4_9PROT</name>
<dbReference type="Proteomes" id="UP000253941">
    <property type="component" value="Unassembled WGS sequence"/>
</dbReference>
<proteinExistence type="inferred from homology"/>
<feature type="transmembrane region" description="Helical" evidence="14">
    <location>
        <begin position="132"/>
        <end position="151"/>
    </location>
</feature>
<gene>
    <name evidence="15" type="ORF">DRB17_06485</name>
</gene>
<dbReference type="EMBL" id="QPMH01000004">
    <property type="protein sequence ID" value="RDD62800.1"/>
    <property type="molecule type" value="Genomic_DNA"/>
</dbReference>
<evidence type="ECO:0000256" key="6">
    <source>
        <dbReference type="ARBA" id="ARBA00022516"/>
    </source>
</evidence>
<evidence type="ECO:0000256" key="9">
    <source>
        <dbReference type="ARBA" id="ARBA00023098"/>
    </source>
</evidence>
<dbReference type="PIRSF" id="PIRSF000847">
    <property type="entry name" value="Phos_ph_gly_syn"/>
    <property type="match status" value="1"/>
</dbReference>
<keyword evidence="11" id="KW-0594">Phospholipid biosynthesis</keyword>
<evidence type="ECO:0000256" key="8">
    <source>
        <dbReference type="ARBA" id="ARBA00022989"/>
    </source>
</evidence>
<organism evidence="15 16">
    <name type="scientific">Ferruginivarius sediminum</name>
    <dbReference type="NCBI Taxonomy" id="2661937"/>
    <lineage>
        <taxon>Bacteria</taxon>
        <taxon>Pseudomonadati</taxon>
        <taxon>Pseudomonadota</taxon>
        <taxon>Alphaproteobacteria</taxon>
        <taxon>Rhodospirillales</taxon>
        <taxon>Rhodospirillaceae</taxon>
        <taxon>Ferruginivarius</taxon>
    </lineage>
</organism>
<keyword evidence="12" id="KW-1208">Phospholipid metabolism</keyword>
<evidence type="ECO:0000256" key="4">
    <source>
        <dbReference type="ARBA" id="ARBA00013170"/>
    </source>
</evidence>
<comment type="subcellular location">
    <subcellularLocation>
        <location evidence="1">Membrane</location>
        <topology evidence="1">Multi-pass membrane protein</topology>
    </subcellularLocation>
</comment>
<dbReference type="GO" id="GO:0016020">
    <property type="term" value="C:membrane"/>
    <property type="evidence" value="ECO:0007669"/>
    <property type="project" value="UniProtKB-SubCell"/>
</dbReference>
<sequence>MTGLGARYWLPTGVTLIRILAVPVMVYLILESRYTPAFWLLVGAGISDALDGFLAKRLNAVSRVGSYLDPMADKALIVAVFLSLGHMGQVPVWLVILVVFRDALIVAGAMLYHTLTQALRVEPLKISKANTAAQIVLVGLVLAKLGLGLAIADVTVVATYIVAATTFASGAAYVWTWGRRIFALEDSE</sequence>
<keyword evidence="16" id="KW-1185">Reference proteome</keyword>
<comment type="pathway">
    <text evidence="2">Phospholipid metabolism; phosphatidylglycerol biosynthesis; phosphatidylglycerol from CDP-diacylglycerol: step 1/2.</text>
</comment>
<dbReference type="InterPro" id="IPR000462">
    <property type="entry name" value="CDP-OH_P_trans"/>
</dbReference>
<keyword evidence="9" id="KW-0443">Lipid metabolism</keyword>
<evidence type="ECO:0000256" key="1">
    <source>
        <dbReference type="ARBA" id="ARBA00004141"/>
    </source>
</evidence>
<evidence type="ECO:0000313" key="16">
    <source>
        <dbReference type="Proteomes" id="UP000253941"/>
    </source>
</evidence>
<comment type="caution">
    <text evidence="15">The sequence shown here is derived from an EMBL/GenBank/DDBJ whole genome shotgun (WGS) entry which is preliminary data.</text>
</comment>
<evidence type="ECO:0000256" key="14">
    <source>
        <dbReference type="SAM" id="Phobius"/>
    </source>
</evidence>
<feature type="transmembrane region" description="Helical" evidence="14">
    <location>
        <begin position="67"/>
        <end position="86"/>
    </location>
</feature>
<evidence type="ECO:0000256" key="10">
    <source>
        <dbReference type="ARBA" id="ARBA00023136"/>
    </source>
</evidence>
<protein>
    <recommendedName>
        <fullName evidence="5">CDP-diacylglycerol--glycerol-3-phosphate 3-phosphatidyltransferase</fullName>
        <ecNumber evidence="4">2.7.8.5</ecNumber>
    </recommendedName>
</protein>
<keyword evidence="10 14" id="KW-0472">Membrane</keyword>
<evidence type="ECO:0000256" key="11">
    <source>
        <dbReference type="ARBA" id="ARBA00023209"/>
    </source>
</evidence>
<keyword evidence="15" id="KW-0808">Transferase</keyword>
<accession>A0A369TBZ4</accession>
<dbReference type="AlphaFoldDB" id="A0A369TBZ4"/>
<dbReference type="PANTHER" id="PTHR14269:SF11">
    <property type="entry name" value="CDP-DIACYLGLYCEROL--GLYCEROL-3-PHOSPHATE 3-PHOSPHATIDYLTRANSFERASE"/>
    <property type="match status" value="1"/>
</dbReference>
<comment type="catalytic activity">
    <reaction evidence="13">
        <text>a CDP-1,2-diacyl-sn-glycerol + sn-glycerol 3-phosphate = a 1,2-diacyl-sn-glycero-3-phospho-(1'-sn-glycero-3'-phosphate) + CMP + H(+)</text>
        <dbReference type="Rhea" id="RHEA:12593"/>
        <dbReference type="ChEBI" id="CHEBI:15378"/>
        <dbReference type="ChEBI" id="CHEBI:57597"/>
        <dbReference type="ChEBI" id="CHEBI:58332"/>
        <dbReference type="ChEBI" id="CHEBI:60110"/>
        <dbReference type="ChEBI" id="CHEBI:60377"/>
        <dbReference type="EC" id="2.7.8.5"/>
    </reaction>
</comment>
<dbReference type="InterPro" id="IPR043130">
    <property type="entry name" value="CDP-OH_PTrfase_TM_dom"/>
</dbReference>